<dbReference type="InterPro" id="IPR013103">
    <property type="entry name" value="RVT_2"/>
</dbReference>
<organism evidence="2">
    <name type="scientific">Sesamum radiatum</name>
    <name type="common">Black benniseed</name>
    <dbReference type="NCBI Taxonomy" id="300843"/>
    <lineage>
        <taxon>Eukaryota</taxon>
        <taxon>Viridiplantae</taxon>
        <taxon>Streptophyta</taxon>
        <taxon>Embryophyta</taxon>
        <taxon>Tracheophyta</taxon>
        <taxon>Spermatophyta</taxon>
        <taxon>Magnoliopsida</taxon>
        <taxon>eudicotyledons</taxon>
        <taxon>Gunneridae</taxon>
        <taxon>Pentapetalae</taxon>
        <taxon>asterids</taxon>
        <taxon>lamiids</taxon>
        <taxon>Lamiales</taxon>
        <taxon>Pedaliaceae</taxon>
        <taxon>Sesamum</taxon>
    </lineage>
</organism>
<gene>
    <name evidence="2" type="ORF">Sradi_4933600</name>
</gene>
<sequence>MISSRTTLTLVYTRRLKSSVAFLLLYMDDILLIENDVKMLGDTKAWLHTQFSMKDMDGASYILGIKIIRDRSTRMLSGTNTLYVEKVLKIFKIENSKRGFFSMRHGVKLSKKLSPKTDEELRKIFGIPYVSTVGSIMLCSAQSQISLSL</sequence>
<protein>
    <submittedName>
        <fullName evidence="2">Retrovirus-related Pol polyprotein from transposon TNT 1-94</fullName>
    </submittedName>
</protein>
<comment type="caution">
    <text evidence="2">The sequence shown here is derived from an EMBL/GenBank/DDBJ whole genome shotgun (WGS) entry which is preliminary data.</text>
</comment>
<dbReference type="AlphaFoldDB" id="A0AAW2MF36"/>
<feature type="domain" description="Reverse transcriptase Ty1/copia-type" evidence="1">
    <location>
        <begin position="9"/>
        <end position="96"/>
    </location>
</feature>
<reference evidence="2" key="1">
    <citation type="submission" date="2020-06" db="EMBL/GenBank/DDBJ databases">
        <authorList>
            <person name="Li T."/>
            <person name="Hu X."/>
            <person name="Zhang T."/>
            <person name="Song X."/>
            <person name="Zhang H."/>
            <person name="Dai N."/>
            <person name="Sheng W."/>
            <person name="Hou X."/>
            <person name="Wei L."/>
        </authorList>
    </citation>
    <scope>NUCLEOTIDE SEQUENCE</scope>
    <source>
        <strain evidence="2">G02</strain>
        <tissue evidence="2">Leaf</tissue>
    </source>
</reference>
<dbReference type="Pfam" id="PF07727">
    <property type="entry name" value="RVT_2"/>
    <property type="match status" value="1"/>
</dbReference>
<proteinExistence type="predicted"/>
<dbReference type="EMBL" id="JACGWJ010000022">
    <property type="protein sequence ID" value="KAL0329469.1"/>
    <property type="molecule type" value="Genomic_DNA"/>
</dbReference>
<reference evidence="2" key="2">
    <citation type="journal article" date="2024" name="Plant">
        <title>Genomic evolution and insights into agronomic trait innovations of Sesamum species.</title>
        <authorList>
            <person name="Miao H."/>
            <person name="Wang L."/>
            <person name="Qu L."/>
            <person name="Liu H."/>
            <person name="Sun Y."/>
            <person name="Le M."/>
            <person name="Wang Q."/>
            <person name="Wei S."/>
            <person name="Zheng Y."/>
            <person name="Lin W."/>
            <person name="Duan Y."/>
            <person name="Cao H."/>
            <person name="Xiong S."/>
            <person name="Wang X."/>
            <person name="Wei L."/>
            <person name="Li C."/>
            <person name="Ma Q."/>
            <person name="Ju M."/>
            <person name="Zhao R."/>
            <person name="Li G."/>
            <person name="Mu C."/>
            <person name="Tian Q."/>
            <person name="Mei H."/>
            <person name="Zhang T."/>
            <person name="Gao T."/>
            <person name="Zhang H."/>
        </authorList>
    </citation>
    <scope>NUCLEOTIDE SEQUENCE</scope>
    <source>
        <strain evidence="2">G02</strain>
    </source>
</reference>
<accession>A0AAW2MF36</accession>
<name>A0AAW2MF36_SESRA</name>
<evidence type="ECO:0000259" key="1">
    <source>
        <dbReference type="Pfam" id="PF07727"/>
    </source>
</evidence>
<evidence type="ECO:0000313" key="2">
    <source>
        <dbReference type="EMBL" id="KAL0329469.1"/>
    </source>
</evidence>